<gene>
    <name evidence="2" type="ORF">DXV75_01930</name>
</gene>
<dbReference type="Gene3D" id="1.25.40.10">
    <property type="entry name" value="Tetratricopeptide repeat domain"/>
    <property type="match status" value="3"/>
</dbReference>
<dbReference type="Pfam" id="PF13432">
    <property type="entry name" value="TPR_16"/>
    <property type="match status" value="2"/>
</dbReference>
<sequence>MRPKLAAKVRAPLAALALLLLGTSSPLKAESISPSTYKKLTEIQELMSNNQLSDAVQELKALAQDQEEDSLSNAIVLQTWGYAEMASNRYPQAIDKFRHSLALNKLPEKASLNIRYMMAQLYAGSGEFAEALTEAEIWYQALPEPKPNDHMFLANITAQLKQYAKAEGYALQAITQAEEVKESWYQLLLAAQFEQKHYPDALKTLKQMLSRWPASKTYWEQLASVHMLLEQETEALAVLQLAWKQNFLDRESSIISLAQLTVSQGLPEPAARLLAAALQKELISRNEKHLGMLAGAWEQAREKPRAVTAYGELAQLADDGAPLLKQARLLIELERWQDAQQSLQQALDKGLDKADKAWLLLGIAQIQSGQLETGKATLQKARAFSSVKSQANAWINFASQRREYENWKSSKS</sequence>
<evidence type="ECO:0000313" key="2">
    <source>
        <dbReference type="EMBL" id="RDV29241.1"/>
    </source>
</evidence>
<dbReference type="EMBL" id="QRHA01000001">
    <property type="protein sequence ID" value="RDV29241.1"/>
    <property type="molecule type" value="Genomic_DNA"/>
</dbReference>
<name>A0A3D8MF95_9ALTE</name>
<protein>
    <submittedName>
        <fullName evidence="2">Uncharacterized protein</fullName>
    </submittedName>
</protein>
<reference evidence="3" key="1">
    <citation type="submission" date="2018-08" db="EMBL/GenBank/DDBJ databases">
        <authorList>
            <person name="Zhang J."/>
            <person name="Du Z.-J."/>
        </authorList>
    </citation>
    <scope>NUCLEOTIDE SEQUENCE [LARGE SCALE GENOMIC DNA]</scope>
    <source>
        <strain evidence="3">KCTC 52655</strain>
    </source>
</reference>
<comment type="caution">
    <text evidence="2">The sequence shown here is derived from an EMBL/GenBank/DDBJ whole genome shotgun (WGS) entry which is preliminary data.</text>
</comment>
<dbReference type="InterPro" id="IPR011990">
    <property type="entry name" value="TPR-like_helical_dom_sf"/>
</dbReference>
<keyword evidence="1" id="KW-0732">Signal</keyword>
<evidence type="ECO:0000313" key="3">
    <source>
        <dbReference type="Proteomes" id="UP000256561"/>
    </source>
</evidence>
<dbReference type="AlphaFoldDB" id="A0A3D8MF95"/>
<dbReference type="Proteomes" id="UP000256561">
    <property type="component" value="Unassembled WGS sequence"/>
</dbReference>
<dbReference type="RefSeq" id="WP_115591531.1">
    <property type="nucleotide sequence ID" value="NZ_QRHA01000001.1"/>
</dbReference>
<dbReference type="SUPFAM" id="SSF48452">
    <property type="entry name" value="TPR-like"/>
    <property type="match status" value="2"/>
</dbReference>
<organism evidence="2 3">
    <name type="scientific">Alteromonas aestuariivivens</name>
    <dbReference type="NCBI Taxonomy" id="1938339"/>
    <lineage>
        <taxon>Bacteria</taxon>
        <taxon>Pseudomonadati</taxon>
        <taxon>Pseudomonadota</taxon>
        <taxon>Gammaproteobacteria</taxon>
        <taxon>Alteromonadales</taxon>
        <taxon>Alteromonadaceae</taxon>
        <taxon>Alteromonas/Salinimonas group</taxon>
        <taxon>Alteromonas</taxon>
    </lineage>
</organism>
<feature type="chain" id="PRO_5017721672" evidence="1">
    <location>
        <begin position="30"/>
        <end position="412"/>
    </location>
</feature>
<evidence type="ECO:0000256" key="1">
    <source>
        <dbReference type="SAM" id="SignalP"/>
    </source>
</evidence>
<keyword evidence="3" id="KW-1185">Reference proteome</keyword>
<dbReference type="OrthoDB" id="6397696at2"/>
<proteinExistence type="predicted"/>
<accession>A0A3D8MF95</accession>
<feature type="signal peptide" evidence="1">
    <location>
        <begin position="1"/>
        <end position="29"/>
    </location>
</feature>